<evidence type="ECO:0000259" key="1">
    <source>
        <dbReference type="SMART" id="SM00587"/>
    </source>
</evidence>
<dbReference type="PANTHER" id="PTHR11012">
    <property type="entry name" value="PROTEIN KINASE-LIKE DOMAIN-CONTAINING"/>
    <property type="match status" value="1"/>
</dbReference>
<dbReference type="InterPro" id="IPR015897">
    <property type="entry name" value="CHK_kinase-like"/>
</dbReference>
<dbReference type="SUPFAM" id="SSF56112">
    <property type="entry name" value="Protein kinase-like (PK-like)"/>
    <property type="match status" value="1"/>
</dbReference>
<proteinExistence type="predicted"/>
<sequence length="421" mass="49222">MTEEVDTSQFNADELQPPIWLNAQFIEEALSAYEKVPLQVTDLKISPATAQGDHYASVMFRTVAEYTTAQGKFSKPMIVKTMPEEEGHKKDILTDSHIFETEILMYSKALPEFERILQEAGDNTKLYVPCIYHSLEPRKVMIFDDLVPQGYTVIRNRPATKEELKKVFSKLAKWHAVSMKVINERPDFLKDFKYGMWDMSAFLSDPMITTGLPCFLEMLDKVPELTRYKPYFEKIKENYIQRMSEIMLEYRSNPQANRYYVLCHGDFHIRNMLFKNNKETGAPDDVMLVDFQFSNVCPITIDLTYSVYMLMESEERCDLGKDFINYYFSVLVDTLKKVGFKGEVPTQSGLWNHIRGHRYYDFFLMTSFLAMILAIKTNSLKLTDLILDHETKQKTYFLDAYLKDVKTLLPIFEKMGYFENL</sequence>
<dbReference type="GeneID" id="108007905"/>
<dbReference type="PANTHER" id="PTHR11012:SF12">
    <property type="entry name" value="CHK KINASE-LIKE DOMAIN-CONTAINING PROTEIN-RELATED"/>
    <property type="match status" value="1"/>
</dbReference>
<accession>A0AB39Z294</accession>
<dbReference type="Pfam" id="PF02958">
    <property type="entry name" value="EcKL"/>
    <property type="match status" value="1"/>
</dbReference>
<dbReference type="InterPro" id="IPR004119">
    <property type="entry name" value="EcKL"/>
</dbReference>
<dbReference type="InterPro" id="IPR011009">
    <property type="entry name" value="Kinase-like_dom_sf"/>
</dbReference>
<dbReference type="AlphaFoldDB" id="A0AB39Z294"/>
<gene>
    <name evidence="3" type="primary">LOC108007905</name>
</gene>
<protein>
    <recommendedName>
        <fullName evidence="1">CHK kinase-like domain-containing protein</fullName>
    </recommendedName>
</protein>
<evidence type="ECO:0000313" key="2">
    <source>
        <dbReference type="Proteomes" id="UP001652628"/>
    </source>
</evidence>
<evidence type="ECO:0000313" key="3">
    <source>
        <dbReference type="RefSeq" id="XP_016927163.4"/>
    </source>
</evidence>
<dbReference type="SMART" id="SM00587">
    <property type="entry name" value="CHK"/>
    <property type="match status" value="1"/>
</dbReference>
<reference evidence="3" key="1">
    <citation type="submission" date="2025-08" db="UniProtKB">
        <authorList>
            <consortium name="RefSeq"/>
        </authorList>
    </citation>
    <scope>IDENTIFICATION</scope>
</reference>
<dbReference type="Gene3D" id="3.90.1200.10">
    <property type="match status" value="1"/>
</dbReference>
<dbReference type="Proteomes" id="UP001652628">
    <property type="component" value="Chromosome 3"/>
</dbReference>
<dbReference type="RefSeq" id="XP_016927163.4">
    <property type="nucleotide sequence ID" value="XM_017071674.4"/>
</dbReference>
<organism evidence="2 3">
    <name type="scientific">Drosophila suzukii</name>
    <name type="common">Spotted-wing drosophila fruit fly</name>
    <dbReference type="NCBI Taxonomy" id="28584"/>
    <lineage>
        <taxon>Eukaryota</taxon>
        <taxon>Metazoa</taxon>
        <taxon>Ecdysozoa</taxon>
        <taxon>Arthropoda</taxon>
        <taxon>Hexapoda</taxon>
        <taxon>Insecta</taxon>
        <taxon>Pterygota</taxon>
        <taxon>Neoptera</taxon>
        <taxon>Endopterygota</taxon>
        <taxon>Diptera</taxon>
        <taxon>Brachycera</taxon>
        <taxon>Muscomorpha</taxon>
        <taxon>Ephydroidea</taxon>
        <taxon>Drosophilidae</taxon>
        <taxon>Drosophila</taxon>
        <taxon>Sophophora</taxon>
    </lineage>
</organism>
<keyword evidence="2" id="KW-1185">Reference proteome</keyword>
<name>A0AB39Z294_DROSZ</name>
<feature type="domain" description="CHK kinase-like" evidence="1">
    <location>
        <begin position="141"/>
        <end position="337"/>
    </location>
</feature>